<dbReference type="GO" id="GO:0006508">
    <property type="term" value="P:proteolysis"/>
    <property type="evidence" value="ECO:0007669"/>
    <property type="project" value="UniProtKB-KW"/>
</dbReference>
<dbReference type="AlphaFoldDB" id="A0AAD9YM52"/>
<reference evidence="1" key="1">
    <citation type="submission" date="2023-02" db="EMBL/GenBank/DDBJ databases">
        <title>Colletotrichum kahawae CIFC_Que2 genome sequencing and assembly.</title>
        <authorList>
            <person name="Baroncelli R."/>
        </authorList>
    </citation>
    <scope>NUCLEOTIDE SEQUENCE</scope>
    <source>
        <strain evidence="1">CIFC_Que2</strain>
    </source>
</reference>
<organism evidence="1 2">
    <name type="scientific">Colletotrichum kahawae</name>
    <name type="common">Coffee berry disease fungus</name>
    <dbReference type="NCBI Taxonomy" id="34407"/>
    <lineage>
        <taxon>Eukaryota</taxon>
        <taxon>Fungi</taxon>
        <taxon>Dikarya</taxon>
        <taxon>Ascomycota</taxon>
        <taxon>Pezizomycotina</taxon>
        <taxon>Sordariomycetes</taxon>
        <taxon>Hypocreomycetidae</taxon>
        <taxon>Glomerellales</taxon>
        <taxon>Glomerellaceae</taxon>
        <taxon>Colletotrichum</taxon>
        <taxon>Colletotrichum gloeosporioides species complex</taxon>
    </lineage>
</organism>
<keyword evidence="2" id="KW-1185">Reference proteome</keyword>
<protein>
    <submittedName>
        <fullName evidence="1">Nuclear serine protease 2</fullName>
    </submittedName>
</protein>
<dbReference type="InterPro" id="IPR009003">
    <property type="entry name" value="Peptidase_S1_PA"/>
</dbReference>
<sequence length="212" mass="23027">MEITGIDGDIARVLKSFVRVECAIALTPALDHALDDNFWGIGLVIDANLGLIVVSRAVVPHTACDPSIVVARSVTMKSKVVFLHPFDNFAILRFNPNLIRGSIETAVLSGNCPLQGDTADVEGNLTDWHHFLVCKKLLENQAETEGLREGDILLKLGDRPIKSMLDLTISFDDGNVGAVVFRDRKVTKVDIATLAAKDIETSRVISSCGVYL</sequence>
<proteinExistence type="predicted"/>
<dbReference type="InterPro" id="IPR036034">
    <property type="entry name" value="PDZ_sf"/>
</dbReference>
<dbReference type="PANTHER" id="PTHR46366">
    <property type="entry name" value="PRO-APOPTOTIC SERINE PROTEASE NMA111"/>
    <property type="match status" value="1"/>
</dbReference>
<accession>A0AAD9YM52</accession>
<dbReference type="SUPFAM" id="SSF50494">
    <property type="entry name" value="Trypsin-like serine proteases"/>
    <property type="match status" value="1"/>
</dbReference>
<name>A0AAD9YM52_COLKA</name>
<dbReference type="PANTHER" id="PTHR46366:SF8">
    <property type="entry name" value="PRO-APOPTOTIC SERINE PROTEASE NMA111"/>
    <property type="match status" value="1"/>
</dbReference>
<keyword evidence="1" id="KW-0645">Protease</keyword>
<dbReference type="Proteomes" id="UP001281614">
    <property type="component" value="Unassembled WGS sequence"/>
</dbReference>
<gene>
    <name evidence="1" type="ORF">CKAH01_14752</name>
</gene>
<evidence type="ECO:0000313" key="2">
    <source>
        <dbReference type="Proteomes" id="UP001281614"/>
    </source>
</evidence>
<dbReference type="GO" id="GO:0008233">
    <property type="term" value="F:peptidase activity"/>
    <property type="evidence" value="ECO:0007669"/>
    <property type="project" value="UniProtKB-KW"/>
</dbReference>
<comment type="caution">
    <text evidence="1">The sequence shown here is derived from an EMBL/GenBank/DDBJ whole genome shotgun (WGS) entry which is preliminary data.</text>
</comment>
<evidence type="ECO:0000313" key="1">
    <source>
        <dbReference type="EMBL" id="KAK2770409.1"/>
    </source>
</evidence>
<dbReference type="EMBL" id="VYYT01000096">
    <property type="protein sequence ID" value="KAK2770409.1"/>
    <property type="molecule type" value="Genomic_DNA"/>
</dbReference>
<keyword evidence="1" id="KW-0378">Hydrolase</keyword>
<dbReference type="SUPFAM" id="SSF50156">
    <property type="entry name" value="PDZ domain-like"/>
    <property type="match status" value="1"/>
</dbReference>